<feature type="domain" description="Secreted protein CSS2 C-terminal" evidence="3">
    <location>
        <begin position="218"/>
        <end position="334"/>
    </location>
</feature>
<accession>A0A9W4JGC3</accession>
<keyword evidence="1" id="KW-0812">Transmembrane</keyword>
<keyword evidence="1" id="KW-1133">Transmembrane helix</keyword>
<gene>
    <name evidence="4" type="ORF">PSALAMII_LOCUS7483</name>
</gene>
<evidence type="ECO:0000313" key="4">
    <source>
        <dbReference type="EMBL" id="CAG8397914.1"/>
    </source>
</evidence>
<protein>
    <recommendedName>
        <fullName evidence="3">Secreted protein CSS2 C-terminal domain-containing protein</fullName>
    </recommendedName>
</protein>
<reference evidence="4" key="1">
    <citation type="submission" date="2021-07" db="EMBL/GenBank/DDBJ databases">
        <authorList>
            <person name="Branca A.L. A."/>
        </authorList>
    </citation>
    <scope>NUCLEOTIDE SEQUENCE</scope>
</reference>
<comment type="caution">
    <text evidence="4">The sequence shown here is derived from an EMBL/GenBank/DDBJ whole genome shotgun (WGS) entry which is preliminary data.</text>
</comment>
<dbReference type="Proteomes" id="UP001152649">
    <property type="component" value="Unassembled WGS sequence"/>
</dbReference>
<dbReference type="OrthoDB" id="2555434at2759"/>
<evidence type="ECO:0000256" key="2">
    <source>
        <dbReference type="SAM" id="SignalP"/>
    </source>
</evidence>
<feature type="transmembrane region" description="Helical" evidence="1">
    <location>
        <begin position="383"/>
        <end position="403"/>
    </location>
</feature>
<keyword evidence="2" id="KW-0732">Signal</keyword>
<organism evidence="4 5">
    <name type="scientific">Penicillium salamii</name>
    <dbReference type="NCBI Taxonomy" id="1612424"/>
    <lineage>
        <taxon>Eukaryota</taxon>
        <taxon>Fungi</taxon>
        <taxon>Dikarya</taxon>
        <taxon>Ascomycota</taxon>
        <taxon>Pezizomycotina</taxon>
        <taxon>Eurotiomycetes</taxon>
        <taxon>Eurotiomycetidae</taxon>
        <taxon>Eurotiales</taxon>
        <taxon>Aspergillaceae</taxon>
        <taxon>Penicillium</taxon>
    </lineage>
</organism>
<dbReference type="Pfam" id="PF20521">
    <property type="entry name" value="DUF6736"/>
    <property type="match status" value="2"/>
</dbReference>
<name>A0A9W4JGC3_9EURO</name>
<sequence length="428" mass="46551">MLKGVSDNFGAFLVSLLSVQTVASALAVDLNQTVDESNSTEENALVARTSDRYTIVHQWGADNAATIGAGATVGIMLTGFTALFTNWYSNTPDAEKICGKSQITDVTDDDGVEYTYYAYSYTTGSNCDSTQRAKTVTNKLSDAFDELHADGSSAVCLDLDHRGTWHGVIGLATKGSGKDPQTVCDGHHAGAKRDEFLQIKAAPAPALITGSTPKRDASGLVKRTSISVSESNLQKGDVFFSDPNQSQAVIAEIATAMYKQSKANSCAGVEGTHVDNQGVSYTYYYYASGRNCDTTAEIKTMVTALDDAWDGLGGYTALCMTMRHGGGTWRGHLDRALLKISKAWKQPGVRLREQQAEQTFADVWIHDTMQLYHYHSIFFFSRILYSFALAVHLSVLALPFLFVELDLHVLKLCLPHYSTSTQQPPLPC</sequence>
<evidence type="ECO:0000313" key="5">
    <source>
        <dbReference type="Proteomes" id="UP001152649"/>
    </source>
</evidence>
<feature type="domain" description="Secreted protein CSS2 C-terminal" evidence="3">
    <location>
        <begin position="88"/>
        <end position="175"/>
    </location>
</feature>
<evidence type="ECO:0000259" key="3">
    <source>
        <dbReference type="Pfam" id="PF20521"/>
    </source>
</evidence>
<dbReference type="EMBL" id="CAJVPG010000344">
    <property type="protein sequence ID" value="CAG8397914.1"/>
    <property type="molecule type" value="Genomic_DNA"/>
</dbReference>
<evidence type="ECO:0000256" key="1">
    <source>
        <dbReference type="SAM" id="Phobius"/>
    </source>
</evidence>
<feature type="chain" id="PRO_5040767065" description="Secreted protein CSS2 C-terminal domain-containing protein" evidence="2">
    <location>
        <begin position="28"/>
        <end position="428"/>
    </location>
</feature>
<keyword evidence="1" id="KW-0472">Membrane</keyword>
<dbReference type="InterPro" id="IPR046624">
    <property type="entry name" value="CSS2_C"/>
</dbReference>
<proteinExistence type="predicted"/>
<feature type="signal peptide" evidence="2">
    <location>
        <begin position="1"/>
        <end position="27"/>
    </location>
</feature>
<keyword evidence="5" id="KW-1185">Reference proteome</keyword>
<dbReference type="AlphaFoldDB" id="A0A9W4JGC3"/>